<accession>A0A937RGN7</accession>
<evidence type="ECO:0000313" key="3">
    <source>
        <dbReference type="Proteomes" id="UP000604475"/>
    </source>
</evidence>
<dbReference type="AlphaFoldDB" id="A0A937RGN7"/>
<dbReference type="Proteomes" id="UP000604475">
    <property type="component" value="Unassembled WGS sequence"/>
</dbReference>
<keyword evidence="3" id="KW-1185">Reference proteome</keyword>
<organism evidence="2 3">
    <name type="scientific">Frankia nepalensis</name>
    <dbReference type="NCBI Taxonomy" id="1836974"/>
    <lineage>
        <taxon>Bacteria</taxon>
        <taxon>Bacillati</taxon>
        <taxon>Actinomycetota</taxon>
        <taxon>Actinomycetes</taxon>
        <taxon>Frankiales</taxon>
        <taxon>Frankiaceae</taxon>
        <taxon>Frankia</taxon>
    </lineage>
</organism>
<feature type="region of interest" description="Disordered" evidence="1">
    <location>
        <begin position="150"/>
        <end position="171"/>
    </location>
</feature>
<sequence length="190" mass="19092">MATRQGDDVTRRLFRRTPAVLAALPLALALALTGCGGGDDTGMVASAAGVGSGGGGSAGDGGATATGDPNPADLAMKFAQCMRENGIDMPDPVDGRIQLRIDPSTPKETVDAAMAACREYSPQANGPAGGDPEMAAKARDFAACMRENGVEAFPDPDPAQGGIMIGPEVGEDPDFEAAQQACQSILAGKG</sequence>
<proteinExistence type="predicted"/>
<name>A0A937RGN7_9ACTN</name>
<gene>
    <name evidence="2" type="ORF">I7412_15515</name>
</gene>
<dbReference type="PROSITE" id="PS51257">
    <property type="entry name" value="PROKAR_LIPOPROTEIN"/>
    <property type="match status" value="1"/>
</dbReference>
<evidence type="ECO:0000256" key="1">
    <source>
        <dbReference type="SAM" id="MobiDB-lite"/>
    </source>
</evidence>
<protein>
    <recommendedName>
        <fullName evidence="4">Lipoprotein</fullName>
    </recommendedName>
</protein>
<reference evidence="2" key="1">
    <citation type="submission" date="2020-12" db="EMBL/GenBank/DDBJ databases">
        <title>Genomic characterization of non-nitrogen-fixing Frankia strains.</title>
        <authorList>
            <person name="Carlos-Shanley C."/>
            <person name="Guerra T."/>
            <person name="Hahn D."/>
        </authorList>
    </citation>
    <scope>NUCLEOTIDE SEQUENCE</scope>
    <source>
        <strain evidence="2">CN6</strain>
    </source>
</reference>
<evidence type="ECO:0000313" key="2">
    <source>
        <dbReference type="EMBL" id="MBL7628534.1"/>
    </source>
</evidence>
<dbReference type="EMBL" id="JAEACQ010000190">
    <property type="protein sequence ID" value="MBL7628534.1"/>
    <property type="molecule type" value="Genomic_DNA"/>
</dbReference>
<comment type="caution">
    <text evidence="2">The sequence shown here is derived from an EMBL/GenBank/DDBJ whole genome shotgun (WGS) entry which is preliminary data.</text>
</comment>
<evidence type="ECO:0008006" key="4">
    <source>
        <dbReference type="Google" id="ProtNLM"/>
    </source>
</evidence>